<dbReference type="Gene3D" id="3.30.70.360">
    <property type="match status" value="1"/>
</dbReference>
<dbReference type="InterPro" id="IPR025870">
    <property type="entry name" value="Glyoxalase-like_dom"/>
</dbReference>
<keyword evidence="4 8" id="KW-0378">Hydrolase</keyword>
<comment type="similarity">
    <text evidence="1">Belongs to the peptidase M20A family.</text>
</comment>
<dbReference type="Pfam" id="PF07687">
    <property type="entry name" value="M20_dimer"/>
    <property type="match status" value="1"/>
</dbReference>
<dbReference type="Pfam" id="PF01546">
    <property type="entry name" value="Peptidase_M20"/>
    <property type="match status" value="1"/>
</dbReference>
<evidence type="ECO:0000256" key="5">
    <source>
        <dbReference type="ARBA" id="ARBA00022833"/>
    </source>
</evidence>
<evidence type="ECO:0000256" key="3">
    <source>
        <dbReference type="ARBA" id="ARBA00022723"/>
    </source>
</evidence>
<dbReference type="InterPro" id="IPR047177">
    <property type="entry name" value="Pept_M20A"/>
</dbReference>
<dbReference type="GO" id="GO:0046872">
    <property type="term" value="F:metal ion binding"/>
    <property type="evidence" value="ECO:0007669"/>
    <property type="project" value="UniProtKB-KW"/>
</dbReference>
<dbReference type="Proteomes" id="UP000535543">
    <property type="component" value="Unassembled WGS sequence"/>
</dbReference>
<dbReference type="SUPFAM" id="SSF54593">
    <property type="entry name" value="Glyoxalase/Bleomycin resistance protein/Dihydroxybiphenyl dioxygenase"/>
    <property type="match status" value="1"/>
</dbReference>
<keyword evidence="3" id="KW-0479">Metal-binding</keyword>
<dbReference type="InterPro" id="IPR029068">
    <property type="entry name" value="Glyas_Bleomycin-R_OHBP_Dase"/>
</dbReference>
<sequence>MTIALDHLVLGVRDIERTIREFRAAGFDVVDGGRQDGGSTVTALVTCRDQTYIELVSFGSPTLGRAARLLARTPGWQPLMNRRTAVERRIGDVLGRAEGLIGLVLRVDDLDARVADLRDRGFAVDEPTEVSHTTPSGDQVRWRIAAADDPTLPMLIADTTPTELRVPRDSPVGIDRVTVVTDDLDRTANGLEVLLGEPDSAGMWRLGNTTIRLDSGKIDVALPRMRARLDCAPLPPIGWVLGLSTSADEASPAAAQRLSQALQLRTVSFENPADRDEGELARLGQHLETSFPLVHSTLKCEVFGHSRLYTWPGTDPSRIAALFLAHMDVVPVGDPDAWTHPAFSGVVDDEFIWGRGAIDDKSRVLALLEAVEAQLAEGFTPQGTLLFAFGHDEEVGGDNGAATISAHLAASGIRPELVLDEGGVVTRGVVDGVERPVATIMLGEKGFVTVRLSVHDIGGHSSMPPKRTAVGIVARAVDRLQENPMPLRVTPLVLDMVQRLTPFFSEPRRSLLGVADRLTPILARIMSDRPQTEALVRTTTAPTVIRGGVSANVLPQHAEALVNFRILQGDSVADVLAHCEHVVADDRVSFELEPGMLAEPSPLTSSESPAFTLVAKTARSVVPGIAITTGLVPGATDARHYDDIADARLNFAPIVLDTADLERIHGNDERISLLNYGRLIAFNRRLVAQL</sequence>
<dbReference type="PROSITE" id="PS00759">
    <property type="entry name" value="ARGE_DAPE_CPG2_2"/>
    <property type="match status" value="1"/>
</dbReference>
<reference evidence="8 9" key="2">
    <citation type="submission" date="2020-06" db="EMBL/GenBank/DDBJ databases">
        <title>Antribacter stalactiti gen. nov., sp. nov., a new member of the family Nacardiaceae isolated from a cave.</title>
        <authorList>
            <person name="Kim I.S."/>
        </authorList>
    </citation>
    <scope>NUCLEOTIDE SEQUENCE [LARGE SCALE GENOMIC DNA]</scope>
    <source>
        <strain evidence="8 9">YC2-7</strain>
    </source>
</reference>
<keyword evidence="5" id="KW-0862">Zinc</keyword>
<dbReference type="Gene3D" id="3.40.630.10">
    <property type="entry name" value="Zn peptidases"/>
    <property type="match status" value="1"/>
</dbReference>
<evidence type="ECO:0000259" key="7">
    <source>
        <dbReference type="Pfam" id="PF13468"/>
    </source>
</evidence>
<comment type="caution">
    <text evidence="8">The sequence shown here is derived from an EMBL/GenBank/DDBJ whole genome shotgun (WGS) entry which is preliminary data.</text>
</comment>
<evidence type="ECO:0000259" key="6">
    <source>
        <dbReference type="Pfam" id="PF07687"/>
    </source>
</evidence>
<dbReference type="SUPFAM" id="SSF55031">
    <property type="entry name" value="Bacterial exopeptidase dimerisation domain"/>
    <property type="match status" value="1"/>
</dbReference>
<feature type="domain" description="Glyoxalase-like" evidence="7">
    <location>
        <begin position="5"/>
        <end position="193"/>
    </location>
</feature>
<proteinExistence type="inferred from homology"/>
<dbReference type="GO" id="GO:0006508">
    <property type="term" value="P:proteolysis"/>
    <property type="evidence" value="ECO:0007669"/>
    <property type="project" value="UniProtKB-KW"/>
</dbReference>
<dbReference type="SUPFAM" id="SSF53187">
    <property type="entry name" value="Zn-dependent exopeptidases"/>
    <property type="match status" value="1"/>
</dbReference>
<dbReference type="RefSeq" id="WP_169585529.1">
    <property type="nucleotide sequence ID" value="NZ_VCQU01000002.1"/>
</dbReference>
<reference evidence="8 9" key="1">
    <citation type="submission" date="2019-05" db="EMBL/GenBank/DDBJ databases">
        <authorList>
            <person name="Lee S.D."/>
        </authorList>
    </citation>
    <scope>NUCLEOTIDE SEQUENCE [LARGE SCALE GENOMIC DNA]</scope>
    <source>
        <strain evidence="8 9">YC2-7</strain>
    </source>
</reference>
<evidence type="ECO:0000256" key="4">
    <source>
        <dbReference type="ARBA" id="ARBA00022801"/>
    </source>
</evidence>
<evidence type="ECO:0000313" key="8">
    <source>
        <dbReference type="EMBL" id="NMN94801.1"/>
    </source>
</evidence>
<dbReference type="InterPro" id="IPR002933">
    <property type="entry name" value="Peptidase_M20"/>
</dbReference>
<protein>
    <submittedName>
        <fullName evidence="8">M20/M25/M40 family metallo-hydrolase</fullName>
    </submittedName>
</protein>
<dbReference type="PANTHER" id="PTHR45962">
    <property type="entry name" value="N-FATTY-ACYL-AMINO ACID SYNTHASE/HYDROLASE PM20D1"/>
    <property type="match status" value="1"/>
</dbReference>
<dbReference type="InterPro" id="IPR001261">
    <property type="entry name" value="ArgE/DapE_CS"/>
</dbReference>
<dbReference type="Gene3D" id="1.10.150.900">
    <property type="match status" value="1"/>
</dbReference>
<dbReference type="InterPro" id="IPR011650">
    <property type="entry name" value="Peptidase_M20_dimer"/>
</dbReference>
<name>A0A848K8M5_9NOCA</name>
<keyword evidence="9" id="KW-1185">Reference proteome</keyword>
<accession>A0A848K8M5</accession>
<feature type="domain" description="Peptidase M20 dimerisation" evidence="6">
    <location>
        <begin position="443"/>
        <end position="585"/>
    </location>
</feature>
<dbReference type="AlphaFoldDB" id="A0A848K8M5"/>
<dbReference type="PANTHER" id="PTHR45962:SF1">
    <property type="entry name" value="N-FATTY-ACYL-AMINO ACID SYNTHASE_HYDROLASE PM20D1"/>
    <property type="match status" value="1"/>
</dbReference>
<dbReference type="EMBL" id="VCQU01000002">
    <property type="protein sequence ID" value="NMN94801.1"/>
    <property type="molecule type" value="Genomic_DNA"/>
</dbReference>
<dbReference type="Gene3D" id="3.10.180.10">
    <property type="entry name" value="2,3-Dihydroxybiphenyl 1,2-Dioxygenase, domain 1"/>
    <property type="match status" value="1"/>
</dbReference>
<gene>
    <name evidence="8" type="ORF">FGL95_07100</name>
</gene>
<evidence type="ECO:0000313" key="9">
    <source>
        <dbReference type="Proteomes" id="UP000535543"/>
    </source>
</evidence>
<keyword evidence="2" id="KW-0645">Protease</keyword>
<dbReference type="GO" id="GO:0008233">
    <property type="term" value="F:peptidase activity"/>
    <property type="evidence" value="ECO:0007669"/>
    <property type="project" value="UniProtKB-KW"/>
</dbReference>
<evidence type="ECO:0000256" key="1">
    <source>
        <dbReference type="ARBA" id="ARBA00006247"/>
    </source>
</evidence>
<evidence type="ECO:0000256" key="2">
    <source>
        <dbReference type="ARBA" id="ARBA00022670"/>
    </source>
</evidence>
<dbReference type="Pfam" id="PF13468">
    <property type="entry name" value="Glyoxalase_3"/>
    <property type="match status" value="1"/>
</dbReference>
<dbReference type="InterPro" id="IPR036264">
    <property type="entry name" value="Bact_exopeptidase_dim_dom"/>
</dbReference>
<organism evidence="8 9">
    <name type="scientific">Antrihabitans stalactiti</name>
    <dbReference type="NCBI Taxonomy" id="2584121"/>
    <lineage>
        <taxon>Bacteria</taxon>
        <taxon>Bacillati</taxon>
        <taxon>Actinomycetota</taxon>
        <taxon>Actinomycetes</taxon>
        <taxon>Mycobacteriales</taxon>
        <taxon>Nocardiaceae</taxon>
        <taxon>Antrihabitans</taxon>
    </lineage>
</organism>